<feature type="DNA-binding region" description="OmpR/PhoB-type" evidence="5">
    <location>
        <begin position="1"/>
        <end position="101"/>
    </location>
</feature>
<dbReference type="PROSITE" id="PS51755">
    <property type="entry name" value="OMPR_PHOB"/>
    <property type="match status" value="1"/>
</dbReference>
<dbReference type="PANTHER" id="PTHR35807:SF1">
    <property type="entry name" value="TRANSCRIPTIONAL REGULATOR REDD"/>
    <property type="match status" value="1"/>
</dbReference>
<dbReference type="InterPro" id="IPR011990">
    <property type="entry name" value="TPR-like_helical_dom_sf"/>
</dbReference>
<dbReference type="InterPro" id="IPR001867">
    <property type="entry name" value="OmpR/PhoB-type_DNA-bd"/>
</dbReference>
<evidence type="ECO:0000313" key="9">
    <source>
        <dbReference type="Proteomes" id="UP000199408"/>
    </source>
</evidence>
<keyword evidence="2" id="KW-0805">Transcription regulation</keyword>
<feature type="domain" description="OmpR/PhoB-type" evidence="7">
    <location>
        <begin position="1"/>
        <end position="101"/>
    </location>
</feature>
<evidence type="ECO:0000256" key="2">
    <source>
        <dbReference type="ARBA" id="ARBA00023015"/>
    </source>
</evidence>
<sequence>MADGDDEYAFRILGPVQVHATARPVIFARRQQQDLLALLLLRAEHVLSIGHIMDAMWGDEVPRTAGTQIKNMVSGLRATLSDGAQPLATVEWQAAGYRLRIRRGRIDLTDFNSLVDRARTAPPPEAVPLLREALGLWRGRQALAGVRANFVDDARAHLHERRTDALEALFDAELACAHHTLIIAELTEAVAQHPTREGLVVQLMTALYRSGRTSDALDAFRRARRVLIDNYGLDPSPRLRDLERRVLLGDPSLDAPAPQPARPIAVGRGRADPPTPHPANPASAPADAAGPAATDPAVPVPAQLPPGIRGFTGRADELAALDALLVDQPPATVVISTLVGGGGVGKTALALHWAHRAAPGFPDGRLYVNLRGFDADTAPVRPAEALQGLLEAFGVPPHRIPTGVPARTALYRSVVAGRRVLVVLDNAADADQVRPLLPGTPGCLVLVTSRHRLTSLVVVEGAHPVTVDLLTAQEAVDLLSARLGADRVAAEPPAVELITARCARLPLALAVVAARAALQPGLPLTALAAQLDQADTLGVLSEPGSGADVRTVFSWSYDRLGPEAARLFRWLGLHPGPEVSAAAAASLLGRPPAAVRTPLNELVDAHLATECGPGRYVLHDLLRAYAAELSTAVDPVPLRQAAVGRLLDHYLYTSDAAAGQLHPHRYRTLLPPLDPDVTVEPIPDRDQALAWFDRWIPT</sequence>
<evidence type="ECO:0000256" key="5">
    <source>
        <dbReference type="PROSITE-ProRule" id="PRU01091"/>
    </source>
</evidence>
<dbReference type="CDD" id="cd15831">
    <property type="entry name" value="BTAD"/>
    <property type="match status" value="1"/>
</dbReference>
<dbReference type="SUPFAM" id="SSF46894">
    <property type="entry name" value="C-terminal effector domain of the bipartite response regulators"/>
    <property type="match status" value="1"/>
</dbReference>
<organism evidence="8 9">
    <name type="scientific">Micromonospora halophytica</name>
    <dbReference type="NCBI Taxonomy" id="47864"/>
    <lineage>
        <taxon>Bacteria</taxon>
        <taxon>Bacillati</taxon>
        <taxon>Actinomycetota</taxon>
        <taxon>Actinomycetes</taxon>
        <taxon>Micromonosporales</taxon>
        <taxon>Micromonosporaceae</taxon>
        <taxon>Micromonospora</taxon>
    </lineage>
</organism>
<dbReference type="InterPro" id="IPR016032">
    <property type="entry name" value="Sig_transdc_resp-reg_C-effctor"/>
</dbReference>
<dbReference type="RefSeq" id="WP_091291595.1">
    <property type="nucleotide sequence ID" value="NZ_FMDN01000002.1"/>
</dbReference>
<evidence type="ECO:0000256" key="3">
    <source>
        <dbReference type="ARBA" id="ARBA00023125"/>
    </source>
</evidence>
<dbReference type="GO" id="GO:0000160">
    <property type="term" value="P:phosphorelay signal transduction system"/>
    <property type="evidence" value="ECO:0007669"/>
    <property type="project" value="InterPro"/>
</dbReference>
<dbReference type="GO" id="GO:0006355">
    <property type="term" value="P:regulation of DNA-templated transcription"/>
    <property type="evidence" value="ECO:0007669"/>
    <property type="project" value="InterPro"/>
</dbReference>
<reference evidence="9" key="1">
    <citation type="submission" date="2016-06" db="EMBL/GenBank/DDBJ databases">
        <authorList>
            <person name="Varghese N."/>
        </authorList>
    </citation>
    <scope>NUCLEOTIDE SEQUENCE [LARGE SCALE GENOMIC DNA]</scope>
    <source>
        <strain evidence="9">DSM 43171</strain>
    </source>
</reference>
<proteinExistence type="inferred from homology"/>
<dbReference type="Pfam" id="PF03704">
    <property type="entry name" value="BTAD"/>
    <property type="match status" value="1"/>
</dbReference>
<comment type="similarity">
    <text evidence="1">Belongs to the AfsR/DnrI/RedD regulatory family.</text>
</comment>
<dbReference type="Gene3D" id="1.25.40.10">
    <property type="entry name" value="Tetratricopeptide repeat domain"/>
    <property type="match status" value="1"/>
</dbReference>
<keyword evidence="9" id="KW-1185">Reference proteome</keyword>
<dbReference type="STRING" id="47864.GA0070560_102343"/>
<keyword evidence="4" id="KW-0804">Transcription</keyword>
<dbReference type="EMBL" id="FMDN01000002">
    <property type="protein sequence ID" value="SCG38981.1"/>
    <property type="molecule type" value="Genomic_DNA"/>
</dbReference>
<keyword evidence="3 5" id="KW-0238">DNA-binding</keyword>
<dbReference type="SUPFAM" id="SSF48452">
    <property type="entry name" value="TPR-like"/>
    <property type="match status" value="1"/>
</dbReference>
<dbReference type="PRINTS" id="PR00364">
    <property type="entry name" value="DISEASERSIST"/>
</dbReference>
<dbReference type="InterPro" id="IPR027417">
    <property type="entry name" value="P-loop_NTPase"/>
</dbReference>
<protein>
    <submittedName>
        <fullName evidence="8">DNA-binding transcriptional activator of the SARP family</fullName>
    </submittedName>
</protein>
<feature type="compositionally biased region" description="Low complexity" evidence="6">
    <location>
        <begin position="280"/>
        <end position="297"/>
    </location>
</feature>
<name>A0A1C5H0P0_9ACTN</name>
<dbReference type="GO" id="GO:0003677">
    <property type="term" value="F:DNA binding"/>
    <property type="evidence" value="ECO:0007669"/>
    <property type="project" value="UniProtKB-UniRule"/>
</dbReference>
<dbReference type="Pfam" id="PF00486">
    <property type="entry name" value="Trans_reg_C"/>
    <property type="match status" value="1"/>
</dbReference>
<evidence type="ECO:0000313" key="8">
    <source>
        <dbReference type="EMBL" id="SCG38981.1"/>
    </source>
</evidence>
<dbReference type="GO" id="GO:0043531">
    <property type="term" value="F:ADP binding"/>
    <property type="evidence" value="ECO:0007669"/>
    <property type="project" value="InterPro"/>
</dbReference>
<dbReference type="InterPro" id="IPR036388">
    <property type="entry name" value="WH-like_DNA-bd_sf"/>
</dbReference>
<gene>
    <name evidence="8" type="ORF">GA0070560_102343</name>
</gene>
<dbReference type="InterPro" id="IPR051677">
    <property type="entry name" value="AfsR-DnrI-RedD_regulator"/>
</dbReference>
<evidence type="ECO:0000256" key="1">
    <source>
        <dbReference type="ARBA" id="ARBA00005820"/>
    </source>
</evidence>
<accession>A0A1C5H0P0</accession>
<evidence type="ECO:0000259" key="7">
    <source>
        <dbReference type="PROSITE" id="PS51755"/>
    </source>
</evidence>
<dbReference type="SUPFAM" id="SSF52540">
    <property type="entry name" value="P-loop containing nucleoside triphosphate hydrolases"/>
    <property type="match status" value="1"/>
</dbReference>
<dbReference type="OrthoDB" id="7628974at2"/>
<dbReference type="SMART" id="SM00862">
    <property type="entry name" value="Trans_reg_C"/>
    <property type="match status" value="1"/>
</dbReference>
<dbReference type="InterPro" id="IPR005158">
    <property type="entry name" value="BTAD"/>
</dbReference>
<dbReference type="PANTHER" id="PTHR35807">
    <property type="entry name" value="TRANSCRIPTIONAL REGULATOR REDD-RELATED"/>
    <property type="match status" value="1"/>
</dbReference>
<dbReference type="Proteomes" id="UP000199408">
    <property type="component" value="Unassembled WGS sequence"/>
</dbReference>
<dbReference type="Gene3D" id="3.40.50.300">
    <property type="entry name" value="P-loop containing nucleotide triphosphate hydrolases"/>
    <property type="match status" value="1"/>
</dbReference>
<evidence type="ECO:0000256" key="4">
    <source>
        <dbReference type="ARBA" id="ARBA00023163"/>
    </source>
</evidence>
<dbReference type="SMART" id="SM01043">
    <property type="entry name" value="BTAD"/>
    <property type="match status" value="1"/>
</dbReference>
<feature type="region of interest" description="Disordered" evidence="6">
    <location>
        <begin position="250"/>
        <end position="305"/>
    </location>
</feature>
<dbReference type="AlphaFoldDB" id="A0A1C5H0P0"/>
<evidence type="ECO:0000256" key="6">
    <source>
        <dbReference type="SAM" id="MobiDB-lite"/>
    </source>
</evidence>
<dbReference type="Gene3D" id="1.10.10.10">
    <property type="entry name" value="Winged helix-like DNA-binding domain superfamily/Winged helix DNA-binding domain"/>
    <property type="match status" value="1"/>
</dbReference>